<evidence type="ECO:0000256" key="1">
    <source>
        <dbReference type="SAM" id="MobiDB-lite"/>
    </source>
</evidence>
<feature type="region of interest" description="Disordered" evidence="1">
    <location>
        <begin position="1"/>
        <end position="52"/>
    </location>
</feature>
<proteinExistence type="predicted"/>
<accession>A0A9W7CB25</accession>
<dbReference type="Gene3D" id="1.10.8.10">
    <property type="entry name" value="DNA helicase RuvA subunit, C-terminal domain"/>
    <property type="match status" value="1"/>
</dbReference>
<evidence type="ECO:0000313" key="3">
    <source>
        <dbReference type="EMBL" id="GMI02460.1"/>
    </source>
</evidence>
<dbReference type="Proteomes" id="UP001165122">
    <property type="component" value="Unassembled WGS sequence"/>
</dbReference>
<feature type="compositionally biased region" description="Polar residues" evidence="1">
    <location>
        <begin position="85"/>
        <end position="101"/>
    </location>
</feature>
<dbReference type="SUPFAM" id="SSF46934">
    <property type="entry name" value="UBA-like"/>
    <property type="match status" value="1"/>
</dbReference>
<reference evidence="4" key="1">
    <citation type="journal article" date="2023" name="Commun. Biol.">
        <title>Genome analysis of Parmales, the sister group of diatoms, reveals the evolutionary specialization of diatoms from phago-mixotrophs to photoautotrophs.</title>
        <authorList>
            <person name="Ban H."/>
            <person name="Sato S."/>
            <person name="Yoshikawa S."/>
            <person name="Yamada K."/>
            <person name="Nakamura Y."/>
            <person name="Ichinomiya M."/>
            <person name="Sato N."/>
            <person name="Blanc-Mathieu R."/>
            <person name="Endo H."/>
            <person name="Kuwata A."/>
            <person name="Ogata H."/>
        </authorList>
    </citation>
    <scope>NUCLEOTIDE SEQUENCE [LARGE SCALE GENOMIC DNA]</scope>
    <source>
        <strain evidence="4">NIES 3700</strain>
    </source>
</reference>
<dbReference type="InterPro" id="IPR015940">
    <property type="entry name" value="UBA"/>
</dbReference>
<dbReference type="PROSITE" id="PS50030">
    <property type="entry name" value="UBA"/>
    <property type="match status" value="1"/>
</dbReference>
<feature type="domain" description="UBA" evidence="2">
    <location>
        <begin position="418"/>
        <end position="459"/>
    </location>
</feature>
<dbReference type="InterPro" id="IPR009060">
    <property type="entry name" value="UBA-like_sf"/>
</dbReference>
<feature type="compositionally biased region" description="Polar residues" evidence="1">
    <location>
        <begin position="28"/>
        <end position="42"/>
    </location>
</feature>
<dbReference type="AlphaFoldDB" id="A0A9W7CB25"/>
<organism evidence="3 4">
    <name type="scientific">Triparma laevis f. longispina</name>
    <dbReference type="NCBI Taxonomy" id="1714387"/>
    <lineage>
        <taxon>Eukaryota</taxon>
        <taxon>Sar</taxon>
        <taxon>Stramenopiles</taxon>
        <taxon>Ochrophyta</taxon>
        <taxon>Bolidophyceae</taxon>
        <taxon>Parmales</taxon>
        <taxon>Triparmaceae</taxon>
        <taxon>Triparma</taxon>
    </lineage>
</organism>
<dbReference type="EMBL" id="BRXW01000044">
    <property type="protein sequence ID" value="GMI02460.1"/>
    <property type="molecule type" value="Genomic_DNA"/>
</dbReference>
<gene>
    <name evidence="3" type="ORF">TrLO_g39</name>
</gene>
<comment type="caution">
    <text evidence="3">The sequence shown here is derived from an EMBL/GenBank/DDBJ whole genome shotgun (WGS) entry which is preliminary data.</text>
</comment>
<name>A0A9W7CB25_9STRA</name>
<protein>
    <recommendedName>
        <fullName evidence="2">UBA domain-containing protein</fullName>
    </recommendedName>
</protein>
<evidence type="ECO:0000313" key="4">
    <source>
        <dbReference type="Proteomes" id="UP001165122"/>
    </source>
</evidence>
<evidence type="ECO:0000259" key="2">
    <source>
        <dbReference type="PROSITE" id="PS50030"/>
    </source>
</evidence>
<keyword evidence="4" id="KW-1185">Reference proteome</keyword>
<dbReference type="Pfam" id="PF00627">
    <property type="entry name" value="UBA"/>
    <property type="match status" value="1"/>
</dbReference>
<feature type="region of interest" description="Disordered" evidence="1">
    <location>
        <begin position="78"/>
        <end position="101"/>
    </location>
</feature>
<sequence length="461" mass="50703">MTKIAWRWKAGGSQASGQRKKLLRTQRADISSPTSRFGNRTTMLPREGQRRSLPGHFSQMRGVQSNQFSWVHDSSVPLEERVTPTRPTRNQSEETGQTQTQAMPPIQRFSTPQGVLVSTDREDPSIPVVQGSLVGDGSLPPLANNSPSQAMASMLNDSRLEPSIWLSLASSVEERPTLKGWYIADSDQVNFDSEYTVKWTRLSSQDIIEDAFLSPTSKSVMVFGPAEQDDIKIDFAKFYAKSRNGTSRRPVLRVANAAEPGYPDVGGVWEFNYENSDNSVSPWSKFDKSDCELFDLCAQAGRPSCVIYDGNSAIVVNIFNNSDGQEDMTWANVLWNAGCGGIEKSKGYIRRREMGEEEEEGGGGGGKMPGTSAQIAQVNRVPDVNPDVFAQSVVEARSLNDALKSVGDDTGTGTQAGTQDMSEIVNQLKEMGFEEALVVQSLFDNDKNFDRTLEQLLRSAS</sequence>
<dbReference type="OrthoDB" id="194493at2759"/>
<dbReference type="SMART" id="SM00165">
    <property type="entry name" value="UBA"/>
    <property type="match status" value="1"/>
</dbReference>